<dbReference type="Pfam" id="PF00005">
    <property type="entry name" value="ABC_tran"/>
    <property type="match status" value="1"/>
</dbReference>
<dbReference type="GO" id="GO:0005886">
    <property type="term" value="C:plasma membrane"/>
    <property type="evidence" value="ECO:0007669"/>
    <property type="project" value="TreeGrafter"/>
</dbReference>
<dbReference type="PANTHER" id="PTHR24220:SF659">
    <property type="entry name" value="TRANSPORTER, PUTATIVE-RELATED"/>
    <property type="match status" value="1"/>
</dbReference>
<dbReference type="PANTHER" id="PTHR24220">
    <property type="entry name" value="IMPORT ATP-BINDING PROTEIN"/>
    <property type="match status" value="1"/>
</dbReference>
<dbReference type="SUPFAM" id="SSF52540">
    <property type="entry name" value="P-loop containing nucleoside triphosphate hydrolases"/>
    <property type="match status" value="1"/>
</dbReference>
<dbReference type="InterPro" id="IPR003593">
    <property type="entry name" value="AAA+_ATPase"/>
</dbReference>
<evidence type="ECO:0000313" key="7">
    <source>
        <dbReference type="Proteomes" id="UP000254069"/>
    </source>
</evidence>
<comment type="similarity">
    <text evidence="4">Belongs to the ABC transporter superfamily. Macrolide exporter (TC 3.A.1.122) family.</text>
</comment>
<dbReference type="AlphaFoldDB" id="A0A380AA45"/>
<dbReference type="Gene3D" id="3.40.50.300">
    <property type="entry name" value="P-loop containing nucleotide triphosphate hydrolases"/>
    <property type="match status" value="1"/>
</dbReference>
<proteinExistence type="inferred from homology"/>
<evidence type="ECO:0000259" key="5">
    <source>
        <dbReference type="PROSITE" id="PS50893"/>
    </source>
</evidence>
<dbReference type="FunFam" id="3.40.50.300:FF:000032">
    <property type="entry name" value="Export ABC transporter ATP-binding protein"/>
    <property type="match status" value="1"/>
</dbReference>
<evidence type="ECO:0000313" key="6">
    <source>
        <dbReference type="EMBL" id="SUI77115.1"/>
    </source>
</evidence>
<dbReference type="GO" id="GO:0016887">
    <property type="term" value="F:ATP hydrolysis activity"/>
    <property type="evidence" value="ECO:0007669"/>
    <property type="project" value="InterPro"/>
</dbReference>
<dbReference type="PROSITE" id="PS00211">
    <property type="entry name" value="ABC_TRANSPORTER_1"/>
    <property type="match status" value="1"/>
</dbReference>
<dbReference type="InterPro" id="IPR015854">
    <property type="entry name" value="ABC_transpr_LolD-like"/>
</dbReference>
<dbReference type="InterPro" id="IPR003439">
    <property type="entry name" value="ABC_transporter-like_ATP-bd"/>
</dbReference>
<dbReference type="CDD" id="cd03255">
    <property type="entry name" value="ABC_MJ0796_LolCDE_FtsE"/>
    <property type="match status" value="1"/>
</dbReference>
<dbReference type="PROSITE" id="PS50893">
    <property type="entry name" value="ABC_TRANSPORTER_2"/>
    <property type="match status" value="1"/>
</dbReference>
<protein>
    <submittedName>
        <fullName evidence="6">Lipoprotein-releasing system ATP-binding protein LolD</fullName>
        <ecNumber evidence="6">3.6.3.-</ecNumber>
    </submittedName>
</protein>
<dbReference type="RefSeq" id="WP_115389833.1">
    <property type="nucleotide sequence ID" value="NZ_JADZHA010000017.1"/>
</dbReference>
<dbReference type="GO" id="GO:1902495">
    <property type="term" value="C:transmembrane transporter complex"/>
    <property type="evidence" value="ECO:0007669"/>
    <property type="project" value="UniProtKB-ARBA"/>
</dbReference>
<evidence type="ECO:0000256" key="1">
    <source>
        <dbReference type="ARBA" id="ARBA00022448"/>
    </source>
</evidence>
<keyword evidence="7" id="KW-1185">Reference proteome</keyword>
<organism evidence="6 7">
    <name type="scientific">Shewanella algae</name>
    <dbReference type="NCBI Taxonomy" id="38313"/>
    <lineage>
        <taxon>Bacteria</taxon>
        <taxon>Pseudomonadati</taxon>
        <taxon>Pseudomonadota</taxon>
        <taxon>Gammaproteobacteria</taxon>
        <taxon>Alteromonadales</taxon>
        <taxon>Shewanellaceae</taxon>
        <taxon>Shewanella</taxon>
    </lineage>
</organism>
<dbReference type="InterPro" id="IPR027417">
    <property type="entry name" value="P-loop_NTPase"/>
</dbReference>
<evidence type="ECO:0000256" key="3">
    <source>
        <dbReference type="ARBA" id="ARBA00022840"/>
    </source>
</evidence>
<dbReference type="InterPro" id="IPR017911">
    <property type="entry name" value="MacB-like_ATP-bd"/>
</dbReference>
<dbReference type="EC" id="3.6.3.-" evidence="6"/>
<keyword evidence="6" id="KW-0378">Hydrolase</keyword>
<accession>A0A380AA45</accession>
<evidence type="ECO:0000256" key="2">
    <source>
        <dbReference type="ARBA" id="ARBA00022741"/>
    </source>
</evidence>
<dbReference type="GO" id="GO:0022857">
    <property type="term" value="F:transmembrane transporter activity"/>
    <property type="evidence" value="ECO:0007669"/>
    <property type="project" value="TreeGrafter"/>
</dbReference>
<sequence>MQSQVLLEGVSKGFLDGDRPHRVLENLSLEIKPGETVALTGPSGSGKSTLLNLIAGFEHPDQGRILLAGQDSSRWQDKQWSAFRRRHLGVVFQQFNLLTPLNVRDNILFPLSLLGEGWQAWCNHLVQALGLTPLLNREVESLSGGQQQRVAIARALAHKPELLLADEPTGNLDAAAGDEVMQLLCSLAADAGSAILMVTHSETAAAYMQRRWHLQQGGIHE</sequence>
<keyword evidence="1" id="KW-0813">Transport</keyword>
<evidence type="ECO:0000256" key="4">
    <source>
        <dbReference type="ARBA" id="ARBA00038388"/>
    </source>
</evidence>
<dbReference type="Proteomes" id="UP000254069">
    <property type="component" value="Unassembled WGS sequence"/>
</dbReference>
<keyword evidence="2" id="KW-0547">Nucleotide-binding</keyword>
<dbReference type="GO" id="GO:0005524">
    <property type="term" value="F:ATP binding"/>
    <property type="evidence" value="ECO:0007669"/>
    <property type="project" value="UniProtKB-KW"/>
</dbReference>
<name>A0A380AA45_9GAMM</name>
<dbReference type="EMBL" id="UGYO01000001">
    <property type="protein sequence ID" value="SUI77115.1"/>
    <property type="molecule type" value="Genomic_DNA"/>
</dbReference>
<dbReference type="InterPro" id="IPR017871">
    <property type="entry name" value="ABC_transporter-like_CS"/>
</dbReference>
<gene>
    <name evidence="6" type="primary">lolD_1</name>
    <name evidence="6" type="ORF">NCTC10738_02559</name>
</gene>
<keyword evidence="3 6" id="KW-0067">ATP-binding</keyword>
<reference evidence="6 7" key="1">
    <citation type="submission" date="2018-06" db="EMBL/GenBank/DDBJ databases">
        <authorList>
            <consortium name="Pathogen Informatics"/>
            <person name="Doyle S."/>
        </authorList>
    </citation>
    <scope>NUCLEOTIDE SEQUENCE [LARGE SCALE GENOMIC DNA]</scope>
    <source>
        <strain evidence="6 7">NCTC10738</strain>
    </source>
</reference>
<dbReference type="SMART" id="SM00382">
    <property type="entry name" value="AAA"/>
    <property type="match status" value="1"/>
</dbReference>
<keyword evidence="6" id="KW-0449">Lipoprotein</keyword>
<feature type="domain" description="ABC transporter" evidence="5">
    <location>
        <begin position="5"/>
        <end position="221"/>
    </location>
</feature>